<proteinExistence type="predicted"/>
<dbReference type="EMBL" id="CAJNOR010004109">
    <property type="protein sequence ID" value="CAF1475907.1"/>
    <property type="molecule type" value="Genomic_DNA"/>
</dbReference>
<evidence type="ECO:0000313" key="1">
    <source>
        <dbReference type="EMBL" id="CAF1475907.1"/>
    </source>
</evidence>
<comment type="caution">
    <text evidence="1">The sequence shown here is derived from an EMBL/GenBank/DDBJ whole genome shotgun (WGS) entry which is preliminary data.</text>
</comment>
<sequence length="89" mass="9856">MLGMVSDITQANRPGRGVPITLRALTGSEVFIFDRRLVYNALADIPNAARPHKITSQSSQESMSMHSAPYPVVQYSAFRQNIPDYNAAF</sequence>
<accession>A0A815RE24</accession>
<gene>
    <name evidence="1" type="ORF">XAT740_LOCUS38255</name>
</gene>
<organism evidence="1 2">
    <name type="scientific">Adineta ricciae</name>
    <name type="common">Rotifer</name>
    <dbReference type="NCBI Taxonomy" id="249248"/>
    <lineage>
        <taxon>Eukaryota</taxon>
        <taxon>Metazoa</taxon>
        <taxon>Spiralia</taxon>
        <taxon>Gnathifera</taxon>
        <taxon>Rotifera</taxon>
        <taxon>Eurotatoria</taxon>
        <taxon>Bdelloidea</taxon>
        <taxon>Adinetida</taxon>
        <taxon>Adinetidae</taxon>
        <taxon>Adineta</taxon>
    </lineage>
</organism>
<keyword evidence="2" id="KW-1185">Reference proteome</keyword>
<dbReference type="AlphaFoldDB" id="A0A815RE24"/>
<dbReference type="Proteomes" id="UP000663828">
    <property type="component" value="Unassembled WGS sequence"/>
</dbReference>
<name>A0A815RE24_ADIRI</name>
<reference evidence="1" key="1">
    <citation type="submission" date="2021-02" db="EMBL/GenBank/DDBJ databases">
        <authorList>
            <person name="Nowell W R."/>
        </authorList>
    </citation>
    <scope>NUCLEOTIDE SEQUENCE</scope>
</reference>
<evidence type="ECO:0000313" key="2">
    <source>
        <dbReference type="Proteomes" id="UP000663828"/>
    </source>
</evidence>
<protein>
    <submittedName>
        <fullName evidence="1">Uncharacterized protein</fullName>
    </submittedName>
</protein>